<dbReference type="AlphaFoldDB" id="A0A8A3S1Q3"/>
<evidence type="ECO:0000259" key="2">
    <source>
        <dbReference type="Pfam" id="PF00582"/>
    </source>
</evidence>
<dbReference type="PANTHER" id="PTHR46268:SF26">
    <property type="entry name" value="UNIVERSAL STRESS PROTEIN MJ0577"/>
    <property type="match status" value="1"/>
</dbReference>
<reference evidence="3" key="2">
    <citation type="submission" date="2019-02" db="EMBL/GenBank/DDBJ databases">
        <authorList>
            <person name="Chen S.-C."/>
            <person name="Chien H.-H."/>
            <person name="Lai M.-C."/>
        </authorList>
    </citation>
    <scope>NUCLEOTIDE SEQUENCE</scope>
    <source>
        <strain evidence="3">N2F9704</strain>
    </source>
</reference>
<dbReference type="GeneID" id="76422971"/>
<comment type="similarity">
    <text evidence="1">Belongs to the universal stress protein A family.</text>
</comment>
<reference evidence="3" key="1">
    <citation type="journal article" date="2001" name="Int. J. Syst. Evol. Microbiol.">
        <title>Methanofollis aquaemaris sp. nov., a methanogen isolated from an aquaculture fish pond.</title>
        <authorList>
            <person name="Lai M.C."/>
            <person name="Chen S.C."/>
        </authorList>
    </citation>
    <scope>NUCLEOTIDE SEQUENCE</scope>
    <source>
        <strain evidence="3">N2F9704</strain>
    </source>
</reference>
<evidence type="ECO:0000256" key="1">
    <source>
        <dbReference type="ARBA" id="ARBA00008791"/>
    </source>
</evidence>
<feature type="domain" description="UspA" evidence="2">
    <location>
        <begin position="1"/>
        <end position="150"/>
    </location>
</feature>
<dbReference type="InterPro" id="IPR006016">
    <property type="entry name" value="UspA"/>
</dbReference>
<dbReference type="PANTHER" id="PTHR46268">
    <property type="entry name" value="STRESS RESPONSE PROTEIN NHAX"/>
    <property type="match status" value="1"/>
</dbReference>
<proteinExistence type="inferred from homology"/>
<organism evidence="3 4">
    <name type="scientific">Methanofollis aquaemaris</name>
    <dbReference type="NCBI Taxonomy" id="126734"/>
    <lineage>
        <taxon>Archaea</taxon>
        <taxon>Methanobacteriati</taxon>
        <taxon>Methanobacteriota</taxon>
        <taxon>Stenosarchaea group</taxon>
        <taxon>Methanomicrobia</taxon>
        <taxon>Methanomicrobiales</taxon>
        <taxon>Methanomicrobiaceae</taxon>
        <taxon>Methanofollis</taxon>
    </lineage>
</organism>
<dbReference type="RefSeq" id="WP_265581568.1">
    <property type="nucleotide sequence ID" value="NZ_CP036172.1"/>
</dbReference>
<accession>A0A8A3S1Q3</accession>
<gene>
    <name evidence="3" type="ORF">RJ40_01405</name>
</gene>
<evidence type="ECO:0000313" key="4">
    <source>
        <dbReference type="Proteomes" id="UP001042704"/>
    </source>
</evidence>
<name>A0A8A3S1Q3_9EURY</name>
<evidence type="ECO:0000313" key="3">
    <source>
        <dbReference type="EMBL" id="QSZ66248.1"/>
    </source>
</evidence>
<dbReference type="InterPro" id="IPR006015">
    <property type="entry name" value="Universal_stress_UspA"/>
</dbReference>
<dbReference type="SUPFAM" id="SSF52402">
    <property type="entry name" value="Adenine nucleotide alpha hydrolases-like"/>
    <property type="match status" value="1"/>
</dbReference>
<dbReference type="PRINTS" id="PR01438">
    <property type="entry name" value="UNVRSLSTRESS"/>
</dbReference>
<sequence>MFRKVLYPTDFSECSYKALDYVKTLKAAGTEEVVVVHVLDEREIDLVSTGIGWLAGDRMVEYDAKLERRMRENAQEKLNGILSAIRGAGMKAKAEVRKGFPSVEVLATAKRERVSLVVMGSHGKSNLAGAVVGSVSEEVLRKSTVPVLIVTRETQNTCIGR</sequence>
<dbReference type="EMBL" id="CP036172">
    <property type="protein sequence ID" value="QSZ66248.1"/>
    <property type="molecule type" value="Genomic_DNA"/>
</dbReference>
<dbReference type="Gene3D" id="3.40.50.620">
    <property type="entry name" value="HUPs"/>
    <property type="match status" value="1"/>
</dbReference>
<dbReference type="Proteomes" id="UP001042704">
    <property type="component" value="Chromosome"/>
</dbReference>
<protein>
    <submittedName>
        <fullName evidence="3">Universal stress protein</fullName>
    </submittedName>
</protein>
<dbReference type="CDD" id="cd00293">
    <property type="entry name" value="USP-like"/>
    <property type="match status" value="1"/>
</dbReference>
<dbReference type="InterPro" id="IPR014729">
    <property type="entry name" value="Rossmann-like_a/b/a_fold"/>
</dbReference>
<keyword evidence="4" id="KW-1185">Reference proteome</keyword>
<dbReference type="KEGG" id="maqe:RJ40_01405"/>
<dbReference type="Pfam" id="PF00582">
    <property type="entry name" value="Usp"/>
    <property type="match status" value="1"/>
</dbReference>